<evidence type="ECO:0000256" key="5">
    <source>
        <dbReference type="ARBA" id="ARBA00022692"/>
    </source>
</evidence>
<dbReference type="GO" id="GO:0005886">
    <property type="term" value="C:plasma membrane"/>
    <property type="evidence" value="ECO:0007669"/>
    <property type="project" value="UniProtKB-SubCell"/>
</dbReference>
<dbReference type="Pfam" id="PF01925">
    <property type="entry name" value="TauE"/>
    <property type="match status" value="1"/>
</dbReference>
<dbReference type="Proteomes" id="UP000237466">
    <property type="component" value="Unassembled WGS sequence"/>
</dbReference>
<keyword evidence="6 8" id="KW-1133">Transmembrane helix</keyword>
<comment type="similarity">
    <text evidence="2 8">Belongs to the 4-toluene sulfonate uptake permease (TSUP) (TC 2.A.102) family.</text>
</comment>
<reference evidence="9 10" key="1">
    <citation type="journal article" date="2018" name="Front. Microbiol.">
        <title>Phylogeny of Vibrio vulnificus from the Analysis of the Core-Genome: Implications for Intra-Species Taxonomy.</title>
        <authorList>
            <person name="Roig F.J."/>
            <person name="Gonzalez-Candelas F."/>
            <person name="Sanjuan E."/>
            <person name="Fouz B."/>
            <person name="Feil E.J."/>
            <person name="Llorens C."/>
            <person name="Baker-Austin C."/>
            <person name="Oliver J.D."/>
            <person name="Danin-Poleg Y."/>
            <person name="Gibas C.J."/>
            <person name="Kashi Y."/>
            <person name="Gulig P.A."/>
            <person name="Morrison S.S."/>
            <person name="Amaro C."/>
        </authorList>
    </citation>
    <scope>NUCLEOTIDE SEQUENCE [LARGE SCALE GENOMIC DNA]</scope>
    <source>
        <strain evidence="9 10">CECT4608</strain>
    </source>
</reference>
<evidence type="ECO:0000313" key="10">
    <source>
        <dbReference type="Proteomes" id="UP000237466"/>
    </source>
</evidence>
<dbReference type="AlphaFoldDB" id="A0A2S3R8A9"/>
<organism evidence="9 10">
    <name type="scientific">Vibrio vulnificus</name>
    <dbReference type="NCBI Taxonomy" id="672"/>
    <lineage>
        <taxon>Bacteria</taxon>
        <taxon>Pseudomonadati</taxon>
        <taxon>Pseudomonadota</taxon>
        <taxon>Gammaproteobacteria</taxon>
        <taxon>Vibrionales</taxon>
        <taxon>Vibrionaceae</taxon>
        <taxon>Vibrio</taxon>
    </lineage>
</organism>
<evidence type="ECO:0000256" key="2">
    <source>
        <dbReference type="ARBA" id="ARBA00009142"/>
    </source>
</evidence>
<keyword evidence="7 8" id="KW-0472">Membrane</keyword>
<evidence type="ECO:0000256" key="4">
    <source>
        <dbReference type="ARBA" id="ARBA00022475"/>
    </source>
</evidence>
<name>A0A2S3R8A9_VIBVL</name>
<evidence type="ECO:0000256" key="1">
    <source>
        <dbReference type="ARBA" id="ARBA00004651"/>
    </source>
</evidence>
<feature type="transmembrane region" description="Helical" evidence="8">
    <location>
        <begin position="230"/>
        <end position="248"/>
    </location>
</feature>
<evidence type="ECO:0000256" key="8">
    <source>
        <dbReference type="RuleBase" id="RU363041"/>
    </source>
</evidence>
<keyword evidence="5 8" id="KW-0812">Transmembrane</keyword>
<accession>A0A2S3R8A9</accession>
<dbReference type="PANTHER" id="PTHR30269:SF0">
    <property type="entry name" value="MEMBRANE TRANSPORTER PROTEIN YFCA-RELATED"/>
    <property type="match status" value="1"/>
</dbReference>
<feature type="transmembrane region" description="Helical" evidence="8">
    <location>
        <begin position="178"/>
        <end position="196"/>
    </location>
</feature>
<feature type="transmembrane region" description="Helical" evidence="8">
    <location>
        <begin position="70"/>
        <end position="90"/>
    </location>
</feature>
<keyword evidence="4 8" id="KW-1003">Cell membrane</keyword>
<evidence type="ECO:0000256" key="6">
    <source>
        <dbReference type="ARBA" id="ARBA00022989"/>
    </source>
</evidence>
<feature type="transmembrane region" description="Helical" evidence="8">
    <location>
        <begin position="202"/>
        <end position="223"/>
    </location>
</feature>
<evidence type="ECO:0000256" key="7">
    <source>
        <dbReference type="ARBA" id="ARBA00023136"/>
    </source>
</evidence>
<evidence type="ECO:0000256" key="3">
    <source>
        <dbReference type="ARBA" id="ARBA00022448"/>
    </source>
</evidence>
<feature type="transmembrane region" description="Helical" evidence="8">
    <location>
        <begin position="139"/>
        <end position="166"/>
    </location>
</feature>
<gene>
    <name evidence="9" type="ORF">CRN52_02410</name>
</gene>
<keyword evidence="3" id="KW-0813">Transport</keyword>
<proteinExistence type="inferred from homology"/>
<dbReference type="InterPro" id="IPR052017">
    <property type="entry name" value="TSUP"/>
</dbReference>
<protein>
    <recommendedName>
        <fullName evidence="8">Probable membrane transporter protein</fullName>
    </recommendedName>
</protein>
<dbReference type="PANTHER" id="PTHR30269">
    <property type="entry name" value="TRANSMEMBRANE PROTEIN YFCA"/>
    <property type="match status" value="1"/>
</dbReference>
<feature type="transmembrane region" description="Helical" evidence="8">
    <location>
        <begin position="97"/>
        <end position="119"/>
    </location>
</feature>
<dbReference type="InterPro" id="IPR002781">
    <property type="entry name" value="TM_pro_TauE-like"/>
</dbReference>
<sequence length="252" mass="27171">MDIILLFFAGVFGGMLNSIAGGGSFITFPALMAVGIPPVVANATNTFASCAGYISGAWGYRRELYAQKNILLKTIVCSLLGGMLGAFLLLNTSESDFLKAIPWLLLFATILFVFGGRINQAIGHRAGRPKHPIILSLPALFLVLVSAYGGFFNAGLGIVTLSYLTLSGHRDIITMNGLKLLISTSVSLIAVIIFIFDGSIDWWNGFIVMLGSLLGGYVSAVVARRLNKLWVHRFVTVTSFAITGYFFVKIYA</sequence>
<comment type="caution">
    <text evidence="9">The sequence shown here is derived from an EMBL/GenBank/DDBJ whole genome shotgun (WGS) entry which is preliminary data.</text>
</comment>
<dbReference type="RefSeq" id="WP_103199745.1">
    <property type="nucleotide sequence ID" value="NZ_CP044206.1"/>
</dbReference>
<dbReference type="EMBL" id="PDGH01000026">
    <property type="protein sequence ID" value="POB49915.1"/>
    <property type="molecule type" value="Genomic_DNA"/>
</dbReference>
<comment type="subcellular location">
    <subcellularLocation>
        <location evidence="1 8">Cell membrane</location>
        <topology evidence="1 8">Multi-pass membrane protein</topology>
    </subcellularLocation>
</comment>
<evidence type="ECO:0000313" key="9">
    <source>
        <dbReference type="EMBL" id="POB49915.1"/>
    </source>
</evidence>